<dbReference type="InterPro" id="IPR050065">
    <property type="entry name" value="GlmU-like"/>
</dbReference>
<name>A0A9D9DIM1_9BACT</name>
<dbReference type="SUPFAM" id="SSF53448">
    <property type="entry name" value="Nucleotide-diphospho-sugar transferases"/>
    <property type="match status" value="1"/>
</dbReference>
<evidence type="ECO:0000313" key="4">
    <source>
        <dbReference type="EMBL" id="MBO8428417.1"/>
    </source>
</evidence>
<keyword evidence="1 4" id="KW-0808">Transferase</keyword>
<dbReference type="EMBL" id="JADINB010000014">
    <property type="protein sequence ID" value="MBO8428417.1"/>
    <property type="molecule type" value="Genomic_DNA"/>
</dbReference>
<evidence type="ECO:0000313" key="5">
    <source>
        <dbReference type="Proteomes" id="UP000823635"/>
    </source>
</evidence>
<dbReference type="AlphaFoldDB" id="A0A9D9DIM1"/>
<gene>
    <name evidence="4" type="ORF">IAC68_00585</name>
</gene>
<dbReference type="Pfam" id="PF00483">
    <property type="entry name" value="NTP_transferase"/>
    <property type="match status" value="1"/>
</dbReference>
<dbReference type="PANTHER" id="PTHR43584">
    <property type="entry name" value="NUCLEOTIDYL TRANSFERASE"/>
    <property type="match status" value="1"/>
</dbReference>
<organism evidence="4 5">
    <name type="scientific">Candidatus Egerieousia excrementavium</name>
    <dbReference type="NCBI Taxonomy" id="2840778"/>
    <lineage>
        <taxon>Bacteria</taxon>
        <taxon>Pseudomonadati</taxon>
        <taxon>Bacteroidota</taxon>
        <taxon>Bacteroidia</taxon>
        <taxon>Bacteroidales</taxon>
        <taxon>Candidatus Egerieousia</taxon>
    </lineage>
</organism>
<evidence type="ECO:0000256" key="2">
    <source>
        <dbReference type="ARBA" id="ARBA00022695"/>
    </source>
</evidence>
<comment type="caution">
    <text evidence="4">The sequence shown here is derived from an EMBL/GenBank/DDBJ whole genome shotgun (WGS) entry which is preliminary data.</text>
</comment>
<reference evidence="4" key="1">
    <citation type="submission" date="2020-10" db="EMBL/GenBank/DDBJ databases">
        <authorList>
            <person name="Gilroy R."/>
        </authorList>
    </citation>
    <scope>NUCLEOTIDE SEQUENCE</scope>
    <source>
        <strain evidence="4">15467</strain>
    </source>
</reference>
<dbReference type="Proteomes" id="UP000823635">
    <property type="component" value="Unassembled WGS sequence"/>
</dbReference>
<dbReference type="GO" id="GO:0016779">
    <property type="term" value="F:nucleotidyltransferase activity"/>
    <property type="evidence" value="ECO:0007669"/>
    <property type="project" value="UniProtKB-KW"/>
</dbReference>
<proteinExistence type="predicted"/>
<evidence type="ECO:0000259" key="3">
    <source>
        <dbReference type="Pfam" id="PF00483"/>
    </source>
</evidence>
<keyword evidence="2" id="KW-0548">Nucleotidyltransferase</keyword>
<dbReference type="InterPro" id="IPR005835">
    <property type="entry name" value="NTP_transferase_dom"/>
</dbReference>
<sequence>MKGLIFAAGLGTRLRPVTDTRPKALVTIHGKTLLEYAVEKFVAAGITQIVINVHHFAGMIMDFVRERNGFGADISFSDESDLLRETGGGIRHAGPLLDGSGPFLVHNVDILSNLDIAAMTRNGDGSALATLLVSDRKTGRYLLFDAGGSLVAWMNVKSGEVRSPFAGLRRPPQENTAFDYEDFVASHGLAMHAFDGVHLISPEIFGLMAQWPERFSIIDFYLSVCDTHRIAAYMQPGLQIVDVGKPESLMEAESRFFPIR</sequence>
<accession>A0A9D9DIM1</accession>
<reference evidence="4" key="2">
    <citation type="journal article" date="2021" name="PeerJ">
        <title>Extensive microbial diversity within the chicken gut microbiome revealed by metagenomics and culture.</title>
        <authorList>
            <person name="Gilroy R."/>
            <person name="Ravi A."/>
            <person name="Getino M."/>
            <person name="Pursley I."/>
            <person name="Horton D.L."/>
            <person name="Alikhan N.F."/>
            <person name="Baker D."/>
            <person name="Gharbi K."/>
            <person name="Hall N."/>
            <person name="Watson M."/>
            <person name="Adriaenssens E.M."/>
            <person name="Foster-Nyarko E."/>
            <person name="Jarju S."/>
            <person name="Secka A."/>
            <person name="Antonio M."/>
            <person name="Oren A."/>
            <person name="Chaudhuri R.R."/>
            <person name="La Ragione R."/>
            <person name="Hildebrand F."/>
            <person name="Pallen M.J."/>
        </authorList>
    </citation>
    <scope>NUCLEOTIDE SEQUENCE</scope>
    <source>
        <strain evidence="4">15467</strain>
    </source>
</reference>
<dbReference type="Gene3D" id="3.90.550.10">
    <property type="entry name" value="Spore Coat Polysaccharide Biosynthesis Protein SpsA, Chain A"/>
    <property type="match status" value="1"/>
</dbReference>
<dbReference type="PANTHER" id="PTHR43584:SF8">
    <property type="entry name" value="N-ACETYLMURAMATE ALPHA-1-PHOSPHATE URIDYLYLTRANSFERASE"/>
    <property type="match status" value="1"/>
</dbReference>
<dbReference type="InterPro" id="IPR029044">
    <property type="entry name" value="Nucleotide-diphossugar_trans"/>
</dbReference>
<feature type="domain" description="Nucleotidyl transferase" evidence="3">
    <location>
        <begin position="2"/>
        <end position="124"/>
    </location>
</feature>
<protein>
    <submittedName>
        <fullName evidence="4">NTP transferase domain-containing protein</fullName>
    </submittedName>
</protein>
<evidence type="ECO:0000256" key="1">
    <source>
        <dbReference type="ARBA" id="ARBA00022679"/>
    </source>
</evidence>